<name>A0AB73ID78_9BURK</name>
<evidence type="ECO:0000256" key="3">
    <source>
        <dbReference type="ARBA" id="ARBA00023015"/>
    </source>
</evidence>
<feature type="domain" description="Response regulatory" evidence="7">
    <location>
        <begin position="7"/>
        <end position="122"/>
    </location>
</feature>
<dbReference type="Proteomes" id="UP001229486">
    <property type="component" value="Unassembled WGS sequence"/>
</dbReference>
<evidence type="ECO:0000256" key="2">
    <source>
        <dbReference type="ARBA" id="ARBA00023012"/>
    </source>
</evidence>
<dbReference type="GO" id="GO:0006355">
    <property type="term" value="P:regulation of DNA-templated transcription"/>
    <property type="evidence" value="ECO:0007669"/>
    <property type="project" value="TreeGrafter"/>
</dbReference>
<reference evidence="8" key="1">
    <citation type="submission" date="2023-07" db="EMBL/GenBank/DDBJ databases">
        <title>Sorghum-associated microbial communities from plants grown in Nebraska, USA.</title>
        <authorList>
            <person name="Schachtman D."/>
        </authorList>
    </citation>
    <scope>NUCLEOTIDE SEQUENCE</scope>
    <source>
        <strain evidence="8">DS1061</strain>
    </source>
</reference>
<sequence length="128" mass="13318">MANLTPTAAVVDDEESVGRAIKRLLRSAGIDAEAFSSGEAFLNRLSTDASYRPDCVILDVLMPGVGGVEVQRQLSGSGMPVIIITAHDDPSVRAQVLAAGAIDYLRKPFDGAALIRAVQAATGFPPAP</sequence>
<evidence type="ECO:0000256" key="6">
    <source>
        <dbReference type="PROSITE-ProRule" id="PRU00169"/>
    </source>
</evidence>
<evidence type="ECO:0000313" key="9">
    <source>
        <dbReference type="Proteomes" id="UP001229486"/>
    </source>
</evidence>
<dbReference type="RefSeq" id="WP_087752077.1">
    <property type="nucleotide sequence ID" value="NZ_JAURTK010000003.1"/>
</dbReference>
<keyword evidence="1 6" id="KW-0597">Phosphoprotein</keyword>
<accession>A0AB73ID78</accession>
<dbReference type="SUPFAM" id="SSF52172">
    <property type="entry name" value="CheY-like"/>
    <property type="match status" value="1"/>
</dbReference>
<gene>
    <name evidence="8" type="ORF">J2793_003432</name>
</gene>
<evidence type="ECO:0000256" key="4">
    <source>
        <dbReference type="ARBA" id="ARBA00023125"/>
    </source>
</evidence>
<dbReference type="GO" id="GO:0032993">
    <property type="term" value="C:protein-DNA complex"/>
    <property type="evidence" value="ECO:0007669"/>
    <property type="project" value="TreeGrafter"/>
</dbReference>
<dbReference type="PANTHER" id="PTHR48111">
    <property type="entry name" value="REGULATOR OF RPOS"/>
    <property type="match status" value="1"/>
</dbReference>
<dbReference type="EMBL" id="JAURTK010000003">
    <property type="protein sequence ID" value="MDP9647986.1"/>
    <property type="molecule type" value="Genomic_DNA"/>
</dbReference>
<keyword evidence="3" id="KW-0805">Transcription regulation</keyword>
<keyword evidence="4" id="KW-0238">DNA-binding</keyword>
<dbReference type="Gene3D" id="3.40.50.2300">
    <property type="match status" value="1"/>
</dbReference>
<evidence type="ECO:0000313" key="8">
    <source>
        <dbReference type="EMBL" id="MDP9647986.1"/>
    </source>
</evidence>
<dbReference type="Pfam" id="PF00072">
    <property type="entry name" value="Response_reg"/>
    <property type="match status" value="1"/>
</dbReference>
<organism evidence="8 9">
    <name type="scientific">Paraburkholderia caledonica</name>
    <dbReference type="NCBI Taxonomy" id="134536"/>
    <lineage>
        <taxon>Bacteria</taxon>
        <taxon>Pseudomonadati</taxon>
        <taxon>Pseudomonadota</taxon>
        <taxon>Betaproteobacteria</taxon>
        <taxon>Burkholderiales</taxon>
        <taxon>Burkholderiaceae</taxon>
        <taxon>Paraburkholderia</taxon>
    </lineage>
</organism>
<keyword evidence="5" id="KW-0804">Transcription</keyword>
<dbReference type="InterPro" id="IPR001789">
    <property type="entry name" value="Sig_transdc_resp-reg_receiver"/>
</dbReference>
<comment type="caution">
    <text evidence="8">The sequence shown here is derived from an EMBL/GenBank/DDBJ whole genome shotgun (WGS) entry which is preliminary data.</text>
</comment>
<evidence type="ECO:0000259" key="7">
    <source>
        <dbReference type="PROSITE" id="PS50110"/>
    </source>
</evidence>
<proteinExistence type="predicted"/>
<dbReference type="InterPro" id="IPR011006">
    <property type="entry name" value="CheY-like_superfamily"/>
</dbReference>
<dbReference type="AlphaFoldDB" id="A0AB73ID78"/>
<evidence type="ECO:0000256" key="1">
    <source>
        <dbReference type="ARBA" id="ARBA00022553"/>
    </source>
</evidence>
<dbReference type="GO" id="GO:0000976">
    <property type="term" value="F:transcription cis-regulatory region binding"/>
    <property type="evidence" value="ECO:0007669"/>
    <property type="project" value="TreeGrafter"/>
</dbReference>
<dbReference type="GO" id="GO:0005829">
    <property type="term" value="C:cytosol"/>
    <property type="evidence" value="ECO:0007669"/>
    <property type="project" value="TreeGrafter"/>
</dbReference>
<dbReference type="SMART" id="SM00448">
    <property type="entry name" value="REC"/>
    <property type="match status" value="1"/>
</dbReference>
<evidence type="ECO:0000256" key="5">
    <source>
        <dbReference type="ARBA" id="ARBA00023163"/>
    </source>
</evidence>
<dbReference type="GO" id="GO:0000156">
    <property type="term" value="F:phosphorelay response regulator activity"/>
    <property type="evidence" value="ECO:0007669"/>
    <property type="project" value="TreeGrafter"/>
</dbReference>
<dbReference type="InterPro" id="IPR039420">
    <property type="entry name" value="WalR-like"/>
</dbReference>
<protein>
    <submittedName>
        <fullName evidence="8">FixJ family two-component response regulator</fullName>
    </submittedName>
</protein>
<dbReference type="PANTHER" id="PTHR48111:SF1">
    <property type="entry name" value="TWO-COMPONENT RESPONSE REGULATOR ORR33"/>
    <property type="match status" value="1"/>
</dbReference>
<dbReference type="PROSITE" id="PS50110">
    <property type="entry name" value="RESPONSE_REGULATORY"/>
    <property type="match status" value="1"/>
</dbReference>
<keyword evidence="2" id="KW-0902">Two-component regulatory system</keyword>
<feature type="modified residue" description="4-aspartylphosphate" evidence="6">
    <location>
        <position position="59"/>
    </location>
</feature>